<evidence type="ECO:0000313" key="1">
    <source>
        <dbReference type="EMBL" id="SIQ13255.1"/>
    </source>
</evidence>
<dbReference type="AlphaFoldDB" id="A0A1N6Q9P9"/>
<organism evidence="1 2">
    <name type="scientific">Aquipseudomonas alcaligenes</name>
    <name type="common">Pseudomonas alcaligenes</name>
    <dbReference type="NCBI Taxonomy" id="43263"/>
    <lineage>
        <taxon>Bacteria</taxon>
        <taxon>Pseudomonadati</taxon>
        <taxon>Pseudomonadota</taxon>
        <taxon>Gammaproteobacteria</taxon>
        <taxon>Pseudomonadales</taxon>
        <taxon>Pseudomonadaceae</taxon>
        <taxon>Aquipseudomonas</taxon>
    </lineage>
</organism>
<dbReference type="EMBL" id="FTMP01000002">
    <property type="protein sequence ID" value="SIQ13255.1"/>
    <property type="molecule type" value="Genomic_DNA"/>
</dbReference>
<protein>
    <submittedName>
        <fullName evidence="1">Uncharacterized protein</fullName>
    </submittedName>
</protein>
<accession>A0A1N6Q9P9</accession>
<reference evidence="1 2" key="1">
    <citation type="submission" date="2017-01" db="EMBL/GenBank/DDBJ databases">
        <authorList>
            <person name="Mah S.A."/>
            <person name="Swanson W.J."/>
            <person name="Moy G.W."/>
            <person name="Vacquier V.D."/>
        </authorList>
    </citation>
    <scope>NUCLEOTIDE SEQUENCE [LARGE SCALE GENOMIC DNA]</scope>
    <source>
        <strain evidence="1 2">RU36E</strain>
    </source>
</reference>
<proteinExistence type="predicted"/>
<evidence type="ECO:0000313" key="2">
    <source>
        <dbReference type="Proteomes" id="UP000185841"/>
    </source>
</evidence>
<dbReference type="Proteomes" id="UP000185841">
    <property type="component" value="Unassembled WGS sequence"/>
</dbReference>
<name>A0A1N6Q9P9_AQUAC</name>
<gene>
    <name evidence="1" type="ORF">SAMN05878282_102315</name>
</gene>
<dbReference type="RefSeq" id="WP_076425142.1">
    <property type="nucleotide sequence ID" value="NZ_FTMP01000002.1"/>
</dbReference>
<sequence length="153" mass="17392">MNRAEAVSELKAVVALLQDDVAKIVEYGKANPTPYAHRMFIRAEFALLEGLLYQMRQVTFASLAETDLLSPAEVTLLSEVRYSLDKKGQIIEKEQFENFLSNMLFTLRMYAKNHGAEFEPNTDEAGWEAMHRAVRIRNRVTHPKSAACLDLSE</sequence>